<evidence type="ECO:0000313" key="17">
    <source>
        <dbReference type="Proteomes" id="UP001595962"/>
    </source>
</evidence>
<dbReference type="Proteomes" id="UP001595962">
    <property type="component" value="Unassembled WGS sequence"/>
</dbReference>
<feature type="transmembrane region" description="Helical" evidence="13">
    <location>
        <begin position="131"/>
        <end position="154"/>
    </location>
</feature>
<keyword evidence="7" id="KW-0547">Nucleotide-binding</keyword>
<keyword evidence="10 13" id="KW-1133">Transmembrane helix</keyword>
<evidence type="ECO:0000256" key="7">
    <source>
        <dbReference type="ARBA" id="ARBA00022741"/>
    </source>
</evidence>
<evidence type="ECO:0000259" key="14">
    <source>
        <dbReference type="PROSITE" id="PS50109"/>
    </source>
</evidence>
<dbReference type="PANTHER" id="PTHR45436">
    <property type="entry name" value="SENSOR HISTIDINE KINASE YKOH"/>
    <property type="match status" value="1"/>
</dbReference>
<dbReference type="InterPro" id="IPR003594">
    <property type="entry name" value="HATPase_dom"/>
</dbReference>
<dbReference type="PRINTS" id="PR00344">
    <property type="entry name" value="BCTRLSENSOR"/>
</dbReference>
<keyword evidence="12 13" id="KW-0472">Membrane</keyword>
<comment type="subcellular location">
    <subcellularLocation>
        <location evidence="2">Membrane</location>
        <topology evidence="2">Multi-pass membrane protein</topology>
    </subcellularLocation>
</comment>
<evidence type="ECO:0000256" key="4">
    <source>
        <dbReference type="ARBA" id="ARBA00022553"/>
    </source>
</evidence>
<keyword evidence="6 13" id="KW-0812">Transmembrane</keyword>
<dbReference type="InterPro" id="IPR003660">
    <property type="entry name" value="HAMP_dom"/>
</dbReference>
<dbReference type="InterPro" id="IPR005467">
    <property type="entry name" value="His_kinase_dom"/>
</dbReference>
<dbReference type="Gene3D" id="1.10.287.130">
    <property type="match status" value="1"/>
</dbReference>
<comment type="catalytic activity">
    <reaction evidence="1">
        <text>ATP + protein L-histidine = ADP + protein N-phospho-L-histidine.</text>
        <dbReference type="EC" id="2.7.13.3"/>
    </reaction>
</comment>
<keyword evidence="8 16" id="KW-0418">Kinase</keyword>
<keyword evidence="17" id="KW-1185">Reference proteome</keyword>
<evidence type="ECO:0000256" key="3">
    <source>
        <dbReference type="ARBA" id="ARBA00012438"/>
    </source>
</evidence>
<dbReference type="PROSITE" id="PS50885">
    <property type="entry name" value="HAMP"/>
    <property type="match status" value="1"/>
</dbReference>
<name>A0ABV9JIR7_9GAMM</name>
<dbReference type="InterPro" id="IPR036097">
    <property type="entry name" value="HisK_dim/P_sf"/>
</dbReference>
<dbReference type="SMART" id="SM00388">
    <property type="entry name" value="HisKA"/>
    <property type="match status" value="1"/>
</dbReference>
<feature type="domain" description="Histidine kinase" evidence="14">
    <location>
        <begin position="215"/>
        <end position="433"/>
    </location>
</feature>
<evidence type="ECO:0000256" key="13">
    <source>
        <dbReference type="SAM" id="Phobius"/>
    </source>
</evidence>
<evidence type="ECO:0000256" key="10">
    <source>
        <dbReference type="ARBA" id="ARBA00022989"/>
    </source>
</evidence>
<evidence type="ECO:0000256" key="11">
    <source>
        <dbReference type="ARBA" id="ARBA00023012"/>
    </source>
</evidence>
<evidence type="ECO:0000256" key="12">
    <source>
        <dbReference type="ARBA" id="ARBA00023136"/>
    </source>
</evidence>
<sequence length="433" mass="48947">MRSVRHYLLTILIALLTLTSFLAAVQSYRQSVDRSEQLFDQDLQLLSAAVLANVGAKSPQGLESLAIQLWQRQELRFASALAPQHLITQTAGFSEQNFVGKRWRVYAHAQDDWWVVVAQPLQQRQSLADEMVIASIYPVLWSLPLQALLIWLVVSRALAPLKRFSAQLASKKANDLTPVKLPAVPEELQQVLNTTNQLLTRLHDAFEREKRFASDVAHELRNPLSTLQINLHNALSAWQQSGQQQGQHSMAQLQQGVERMSQLIEQIMLLNRTNPEVFQAQMQPLDWAELCREVIAEQYPQLEKKQQQIELLGEEQLTVRADPFALKLLMSNLLGNACKYTPAGGQLQLKLSRMPNMARLEVEDNGPGMAEQEFERAFDRFYRVGGDRHQSGTPGSGLGLAIVKELVKLHQGRIWLSHSQWPTGLKVTVELPL</sequence>
<feature type="domain" description="HAMP" evidence="15">
    <location>
        <begin position="155"/>
        <end position="207"/>
    </location>
</feature>
<accession>A0ABV9JIR7</accession>
<proteinExistence type="predicted"/>
<gene>
    <name evidence="16" type="ORF">ACFO3I_04280</name>
</gene>
<evidence type="ECO:0000256" key="9">
    <source>
        <dbReference type="ARBA" id="ARBA00022840"/>
    </source>
</evidence>
<dbReference type="InterPro" id="IPR036890">
    <property type="entry name" value="HATPase_C_sf"/>
</dbReference>
<dbReference type="SUPFAM" id="SSF47384">
    <property type="entry name" value="Homodimeric domain of signal transducing histidine kinase"/>
    <property type="match status" value="1"/>
</dbReference>
<evidence type="ECO:0000313" key="16">
    <source>
        <dbReference type="EMBL" id="MFC4654241.1"/>
    </source>
</evidence>
<dbReference type="RefSeq" id="WP_377332040.1">
    <property type="nucleotide sequence ID" value="NZ_JBHSGB010000005.1"/>
</dbReference>
<dbReference type="InterPro" id="IPR050428">
    <property type="entry name" value="TCS_sensor_his_kinase"/>
</dbReference>
<dbReference type="CDD" id="cd00075">
    <property type="entry name" value="HATPase"/>
    <property type="match status" value="1"/>
</dbReference>
<evidence type="ECO:0000256" key="5">
    <source>
        <dbReference type="ARBA" id="ARBA00022679"/>
    </source>
</evidence>
<dbReference type="Pfam" id="PF02518">
    <property type="entry name" value="HATPase_c"/>
    <property type="match status" value="1"/>
</dbReference>
<dbReference type="Gene3D" id="3.30.565.10">
    <property type="entry name" value="Histidine kinase-like ATPase, C-terminal domain"/>
    <property type="match status" value="1"/>
</dbReference>
<evidence type="ECO:0000256" key="1">
    <source>
        <dbReference type="ARBA" id="ARBA00000085"/>
    </source>
</evidence>
<protein>
    <recommendedName>
        <fullName evidence="3">histidine kinase</fullName>
        <ecNumber evidence="3">2.7.13.3</ecNumber>
    </recommendedName>
</protein>
<dbReference type="InterPro" id="IPR003661">
    <property type="entry name" value="HisK_dim/P_dom"/>
</dbReference>
<dbReference type="PANTHER" id="PTHR45436:SF14">
    <property type="entry name" value="SENSOR PROTEIN QSEC"/>
    <property type="match status" value="1"/>
</dbReference>
<dbReference type="CDD" id="cd00082">
    <property type="entry name" value="HisKA"/>
    <property type="match status" value="1"/>
</dbReference>
<dbReference type="SUPFAM" id="SSF55874">
    <property type="entry name" value="ATPase domain of HSP90 chaperone/DNA topoisomerase II/histidine kinase"/>
    <property type="match status" value="1"/>
</dbReference>
<evidence type="ECO:0000256" key="6">
    <source>
        <dbReference type="ARBA" id="ARBA00022692"/>
    </source>
</evidence>
<dbReference type="EMBL" id="JBHSGB010000005">
    <property type="protein sequence ID" value="MFC4654241.1"/>
    <property type="molecule type" value="Genomic_DNA"/>
</dbReference>
<organism evidence="16 17">
    <name type="scientific">Rheinheimera marina</name>
    <dbReference type="NCBI Taxonomy" id="1774958"/>
    <lineage>
        <taxon>Bacteria</taxon>
        <taxon>Pseudomonadati</taxon>
        <taxon>Pseudomonadota</taxon>
        <taxon>Gammaproteobacteria</taxon>
        <taxon>Chromatiales</taxon>
        <taxon>Chromatiaceae</taxon>
        <taxon>Rheinheimera</taxon>
    </lineage>
</organism>
<evidence type="ECO:0000259" key="15">
    <source>
        <dbReference type="PROSITE" id="PS50885"/>
    </source>
</evidence>
<keyword evidence="11" id="KW-0902">Two-component regulatory system</keyword>
<keyword evidence="9" id="KW-0067">ATP-binding</keyword>
<comment type="caution">
    <text evidence="16">The sequence shown here is derived from an EMBL/GenBank/DDBJ whole genome shotgun (WGS) entry which is preliminary data.</text>
</comment>
<dbReference type="EC" id="2.7.13.3" evidence="3"/>
<dbReference type="InterPro" id="IPR004358">
    <property type="entry name" value="Sig_transdc_His_kin-like_C"/>
</dbReference>
<evidence type="ECO:0000256" key="8">
    <source>
        <dbReference type="ARBA" id="ARBA00022777"/>
    </source>
</evidence>
<dbReference type="PROSITE" id="PS50109">
    <property type="entry name" value="HIS_KIN"/>
    <property type="match status" value="1"/>
</dbReference>
<reference evidence="17" key="1">
    <citation type="journal article" date="2019" name="Int. J. Syst. Evol. Microbiol.">
        <title>The Global Catalogue of Microorganisms (GCM) 10K type strain sequencing project: providing services to taxonomists for standard genome sequencing and annotation.</title>
        <authorList>
            <consortium name="The Broad Institute Genomics Platform"/>
            <consortium name="The Broad Institute Genome Sequencing Center for Infectious Disease"/>
            <person name="Wu L."/>
            <person name="Ma J."/>
        </authorList>
    </citation>
    <scope>NUCLEOTIDE SEQUENCE [LARGE SCALE GENOMIC DNA]</scope>
    <source>
        <strain evidence="17">DT28</strain>
    </source>
</reference>
<keyword evidence="5" id="KW-0808">Transferase</keyword>
<evidence type="ECO:0000256" key="2">
    <source>
        <dbReference type="ARBA" id="ARBA00004141"/>
    </source>
</evidence>
<keyword evidence="4" id="KW-0597">Phosphoprotein</keyword>
<dbReference type="Pfam" id="PF00512">
    <property type="entry name" value="HisKA"/>
    <property type="match status" value="1"/>
</dbReference>
<dbReference type="SMART" id="SM00387">
    <property type="entry name" value="HATPase_c"/>
    <property type="match status" value="1"/>
</dbReference>
<dbReference type="GO" id="GO:0016301">
    <property type="term" value="F:kinase activity"/>
    <property type="evidence" value="ECO:0007669"/>
    <property type="project" value="UniProtKB-KW"/>
</dbReference>